<dbReference type="Pfam" id="PF02870">
    <property type="entry name" value="Methyltransf_1N"/>
    <property type="match status" value="1"/>
</dbReference>
<dbReference type="Gene3D" id="1.10.10.10">
    <property type="entry name" value="Winged helix-like DNA-binding domain superfamily/Winged helix DNA-binding domain"/>
    <property type="match status" value="1"/>
</dbReference>
<evidence type="ECO:0000256" key="6">
    <source>
        <dbReference type="ARBA" id="ARBA00049348"/>
    </source>
</evidence>
<dbReference type="PANTHER" id="PTHR10815">
    <property type="entry name" value="METHYLATED-DNA--PROTEIN-CYSTEINE METHYLTRANSFERASE"/>
    <property type="match status" value="1"/>
</dbReference>
<evidence type="ECO:0000313" key="9">
    <source>
        <dbReference type="EMBL" id="MCR8634268.1"/>
    </source>
</evidence>
<accession>A0ABT1YM66</accession>
<comment type="catalytic activity">
    <reaction evidence="6">
        <text>a 6-O-methyl-2'-deoxyguanosine in DNA + L-cysteinyl-[protein] = S-methyl-L-cysteinyl-[protein] + a 2'-deoxyguanosine in DNA</text>
        <dbReference type="Rhea" id="RHEA:24000"/>
        <dbReference type="Rhea" id="RHEA-COMP:10131"/>
        <dbReference type="Rhea" id="RHEA-COMP:10132"/>
        <dbReference type="Rhea" id="RHEA-COMP:11367"/>
        <dbReference type="Rhea" id="RHEA-COMP:11368"/>
        <dbReference type="ChEBI" id="CHEBI:29950"/>
        <dbReference type="ChEBI" id="CHEBI:82612"/>
        <dbReference type="ChEBI" id="CHEBI:85445"/>
        <dbReference type="ChEBI" id="CHEBI:85448"/>
        <dbReference type="EC" id="2.1.1.63"/>
    </reaction>
</comment>
<dbReference type="Gene3D" id="3.30.160.70">
    <property type="entry name" value="Methylated DNA-protein cysteine methyltransferase domain"/>
    <property type="match status" value="1"/>
</dbReference>
<evidence type="ECO:0000256" key="3">
    <source>
        <dbReference type="ARBA" id="ARBA00022679"/>
    </source>
</evidence>
<gene>
    <name evidence="9" type="ORF">NV381_24045</name>
</gene>
<dbReference type="RefSeq" id="WP_258215833.1">
    <property type="nucleotide sequence ID" value="NZ_JANQBD010000019.1"/>
</dbReference>
<proteinExistence type="predicted"/>
<dbReference type="InterPro" id="IPR001497">
    <property type="entry name" value="MethylDNA_cys_MeTrfase_AS"/>
</dbReference>
<evidence type="ECO:0000256" key="4">
    <source>
        <dbReference type="ARBA" id="ARBA00022763"/>
    </source>
</evidence>
<evidence type="ECO:0000256" key="1">
    <source>
        <dbReference type="ARBA" id="ARBA00001286"/>
    </source>
</evidence>
<dbReference type="CDD" id="cd06445">
    <property type="entry name" value="ATase"/>
    <property type="match status" value="1"/>
</dbReference>
<dbReference type="NCBIfam" id="TIGR00589">
    <property type="entry name" value="ogt"/>
    <property type="match status" value="1"/>
</dbReference>
<organism evidence="9 10">
    <name type="scientific">Paenibacillus radicis</name>
    <name type="common">ex Xue et al. 2023</name>
    <dbReference type="NCBI Taxonomy" id="2972489"/>
    <lineage>
        <taxon>Bacteria</taxon>
        <taxon>Bacillati</taxon>
        <taxon>Bacillota</taxon>
        <taxon>Bacilli</taxon>
        <taxon>Bacillales</taxon>
        <taxon>Paenibacillaceae</taxon>
        <taxon>Paenibacillus</taxon>
    </lineage>
</organism>
<keyword evidence="5" id="KW-0234">DNA repair</keyword>
<evidence type="ECO:0000256" key="5">
    <source>
        <dbReference type="ARBA" id="ARBA00023204"/>
    </source>
</evidence>
<dbReference type="Proteomes" id="UP001300012">
    <property type="component" value="Unassembled WGS sequence"/>
</dbReference>
<keyword evidence="10" id="KW-1185">Reference proteome</keyword>
<reference evidence="9 10" key="1">
    <citation type="submission" date="2022-08" db="EMBL/GenBank/DDBJ databases">
        <title>Paenibacillus endoradicis sp. nov., Paenibacillus radicibacter sp. nov and Paenibacillus pararadicis sp. nov., three cold-adapted plant growth-promoting bacteria isolated from root of Larix gmelinii in Great Khingan.</title>
        <authorList>
            <person name="Xue H."/>
        </authorList>
    </citation>
    <scope>NUCLEOTIDE SEQUENCE [LARGE SCALE GENOMIC DNA]</scope>
    <source>
        <strain evidence="9 10">N5-1-1-5</strain>
    </source>
</reference>
<dbReference type="PANTHER" id="PTHR10815:SF12">
    <property type="entry name" value="METHYLATED-DNA--PROTEIN-CYSTEINE METHYLTRANSFERASE, INDUCIBLE"/>
    <property type="match status" value="1"/>
</dbReference>
<feature type="domain" description="Methylguanine DNA methyltransferase ribonuclease-like" evidence="8">
    <location>
        <begin position="9"/>
        <end position="87"/>
    </location>
</feature>
<dbReference type="SUPFAM" id="SSF53155">
    <property type="entry name" value="Methylated DNA-protein cysteine methyltransferase domain"/>
    <property type="match status" value="1"/>
</dbReference>
<evidence type="ECO:0000256" key="2">
    <source>
        <dbReference type="ARBA" id="ARBA00022603"/>
    </source>
</evidence>
<protein>
    <submittedName>
        <fullName evidence="9">Methylated-DNA--[protein]-cysteine S-methyltransferase</fullName>
    </submittedName>
</protein>
<dbReference type="InterPro" id="IPR036217">
    <property type="entry name" value="MethylDNA_cys_MeTrfase_DNAb"/>
</dbReference>
<evidence type="ECO:0000259" key="8">
    <source>
        <dbReference type="Pfam" id="PF02870"/>
    </source>
</evidence>
<comment type="catalytic activity">
    <reaction evidence="1">
        <text>a 4-O-methyl-thymidine in DNA + L-cysteinyl-[protein] = a thymidine in DNA + S-methyl-L-cysteinyl-[protein]</text>
        <dbReference type="Rhea" id="RHEA:53428"/>
        <dbReference type="Rhea" id="RHEA-COMP:10131"/>
        <dbReference type="Rhea" id="RHEA-COMP:10132"/>
        <dbReference type="Rhea" id="RHEA-COMP:13555"/>
        <dbReference type="Rhea" id="RHEA-COMP:13556"/>
        <dbReference type="ChEBI" id="CHEBI:29950"/>
        <dbReference type="ChEBI" id="CHEBI:82612"/>
        <dbReference type="ChEBI" id="CHEBI:137386"/>
        <dbReference type="ChEBI" id="CHEBI:137387"/>
        <dbReference type="EC" id="2.1.1.63"/>
    </reaction>
</comment>
<dbReference type="SUPFAM" id="SSF46767">
    <property type="entry name" value="Methylated DNA-protein cysteine methyltransferase, C-terminal domain"/>
    <property type="match status" value="1"/>
</dbReference>
<evidence type="ECO:0000259" key="7">
    <source>
        <dbReference type="Pfam" id="PF01035"/>
    </source>
</evidence>
<dbReference type="InterPro" id="IPR036388">
    <property type="entry name" value="WH-like_DNA-bd_sf"/>
</dbReference>
<comment type="caution">
    <text evidence="9">The sequence shown here is derived from an EMBL/GenBank/DDBJ whole genome shotgun (WGS) entry which is preliminary data.</text>
</comment>
<keyword evidence="2" id="KW-0489">Methyltransferase</keyword>
<dbReference type="InterPro" id="IPR008332">
    <property type="entry name" value="MethylG_MeTrfase_N"/>
</dbReference>
<name>A0ABT1YM66_9BACL</name>
<dbReference type="EMBL" id="JANQBD010000019">
    <property type="protein sequence ID" value="MCR8634268.1"/>
    <property type="molecule type" value="Genomic_DNA"/>
</dbReference>
<sequence>METKTNPVIYWTLLVHESWSLYMAATSKGLCYVGSLNKPFQELSDWAKRRFPGSILTQDDERLQLYTAELIEYLEGTRSAFTVPFDFHGTSFQLAVWDALCKIPYGQTQTYSDIADLIQKPSAVRAVGAAIGANPVLITVPCHRVIGKDGSLTGYRGGLDMKTQLLQLERESSLTVGGSQAYA</sequence>
<evidence type="ECO:0000313" key="10">
    <source>
        <dbReference type="Proteomes" id="UP001300012"/>
    </source>
</evidence>
<dbReference type="PROSITE" id="PS00374">
    <property type="entry name" value="MGMT"/>
    <property type="match status" value="1"/>
</dbReference>
<keyword evidence="4" id="KW-0227">DNA damage</keyword>
<dbReference type="InterPro" id="IPR014048">
    <property type="entry name" value="MethylDNA_cys_MeTrfase_DNA-bd"/>
</dbReference>
<dbReference type="InterPro" id="IPR036631">
    <property type="entry name" value="MGMT_N_sf"/>
</dbReference>
<keyword evidence="3" id="KW-0808">Transferase</keyword>
<feature type="domain" description="Methylated-DNA-[protein]-cysteine S-methyltransferase DNA binding" evidence="7">
    <location>
        <begin position="91"/>
        <end position="170"/>
    </location>
</feature>
<dbReference type="Pfam" id="PF01035">
    <property type="entry name" value="DNA_binding_1"/>
    <property type="match status" value="1"/>
</dbReference>